<dbReference type="Proteomes" id="UP001201262">
    <property type="component" value="Unassembled WGS sequence"/>
</dbReference>
<gene>
    <name evidence="1" type="ORF">BGW36DRAFT_424450</name>
</gene>
<name>A0AAD4L1J2_9EURO</name>
<dbReference type="GeneID" id="70250252"/>
<dbReference type="AlphaFoldDB" id="A0AAD4L1J2"/>
<proteinExistence type="predicted"/>
<reference evidence="1" key="1">
    <citation type="submission" date="2021-12" db="EMBL/GenBank/DDBJ databases">
        <title>Convergent genome expansion in fungi linked to evolution of root-endophyte symbiosis.</title>
        <authorList>
            <consortium name="DOE Joint Genome Institute"/>
            <person name="Ke Y.-H."/>
            <person name="Bonito G."/>
            <person name="Liao H.-L."/>
            <person name="Looney B."/>
            <person name="Rojas-Flechas A."/>
            <person name="Nash J."/>
            <person name="Hameed K."/>
            <person name="Schadt C."/>
            <person name="Martin F."/>
            <person name="Crous P.W."/>
            <person name="Miettinen O."/>
            <person name="Magnuson J.K."/>
            <person name="Labbe J."/>
            <person name="Jacobson D."/>
            <person name="Doktycz M.J."/>
            <person name="Veneault-Fourrey C."/>
            <person name="Kuo A."/>
            <person name="Mondo S."/>
            <person name="Calhoun S."/>
            <person name="Riley R."/>
            <person name="Ohm R."/>
            <person name="LaButti K."/>
            <person name="Andreopoulos B."/>
            <person name="Pangilinan J."/>
            <person name="Nolan M."/>
            <person name="Tritt A."/>
            <person name="Clum A."/>
            <person name="Lipzen A."/>
            <person name="Daum C."/>
            <person name="Barry K."/>
            <person name="Grigoriev I.V."/>
            <person name="Vilgalys R."/>
        </authorList>
    </citation>
    <scope>NUCLEOTIDE SEQUENCE</scope>
    <source>
        <strain evidence="1">PMI_201</strain>
    </source>
</reference>
<dbReference type="EMBL" id="JAJTJA010000003">
    <property type="protein sequence ID" value="KAH8702165.1"/>
    <property type="molecule type" value="Genomic_DNA"/>
</dbReference>
<organism evidence="1 2">
    <name type="scientific">Talaromyces proteolyticus</name>
    <dbReference type="NCBI Taxonomy" id="1131652"/>
    <lineage>
        <taxon>Eukaryota</taxon>
        <taxon>Fungi</taxon>
        <taxon>Dikarya</taxon>
        <taxon>Ascomycota</taxon>
        <taxon>Pezizomycotina</taxon>
        <taxon>Eurotiomycetes</taxon>
        <taxon>Eurotiomycetidae</taxon>
        <taxon>Eurotiales</taxon>
        <taxon>Trichocomaceae</taxon>
        <taxon>Talaromyces</taxon>
        <taxon>Talaromyces sect. Bacilispori</taxon>
    </lineage>
</organism>
<sequence length="118" mass="12839">MGSSSKAHISPKVDFEVLGNLGVKSGSFDLNDTILCVEPLEHTFFYPFEIEKRTAYTPGLSSVITAIASKTDQTTITNYRLRIALTIVTSVIGYMMSNGIRVLTRKDVETSTGVGFVA</sequence>
<dbReference type="RefSeq" id="XP_046075541.1">
    <property type="nucleotide sequence ID" value="XM_046219965.1"/>
</dbReference>
<evidence type="ECO:0000313" key="1">
    <source>
        <dbReference type="EMBL" id="KAH8702165.1"/>
    </source>
</evidence>
<protein>
    <submittedName>
        <fullName evidence="1">Uncharacterized protein</fullName>
    </submittedName>
</protein>
<evidence type="ECO:0000313" key="2">
    <source>
        <dbReference type="Proteomes" id="UP001201262"/>
    </source>
</evidence>
<accession>A0AAD4L1J2</accession>
<keyword evidence="2" id="KW-1185">Reference proteome</keyword>
<comment type="caution">
    <text evidence="1">The sequence shown here is derived from an EMBL/GenBank/DDBJ whole genome shotgun (WGS) entry which is preliminary data.</text>
</comment>